<name>A0A015L3R6_RHIIW</name>
<reference evidence="1 2" key="1">
    <citation type="submission" date="2014-02" db="EMBL/GenBank/DDBJ databases">
        <title>Single nucleus genome sequencing reveals high similarity among nuclei of an endomycorrhizal fungus.</title>
        <authorList>
            <person name="Lin K."/>
            <person name="Geurts R."/>
            <person name="Zhang Z."/>
            <person name="Limpens E."/>
            <person name="Saunders D.G."/>
            <person name="Mu D."/>
            <person name="Pang E."/>
            <person name="Cao H."/>
            <person name="Cha H."/>
            <person name="Lin T."/>
            <person name="Zhou Q."/>
            <person name="Shang Y."/>
            <person name="Li Y."/>
            <person name="Ivanov S."/>
            <person name="Sharma T."/>
            <person name="Velzen R.V."/>
            <person name="Ruijter N.D."/>
            <person name="Aanen D.K."/>
            <person name="Win J."/>
            <person name="Kamoun S."/>
            <person name="Bisseling T."/>
            <person name="Huang S."/>
        </authorList>
    </citation>
    <scope>NUCLEOTIDE SEQUENCE [LARGE SCALE GENOMIC DNA]</scope>
    <source>
        <strain evidence="2">DAOM197198w</strain>
    </source>
</reference>
<gene>
    <name evidence="1" type="ORF">RirG_052000</name>
</gene>
<comment type="caution">
    <text evidence="1">The sequence shown here is derived from an EMBL/GenBank/DDBJ whole genome shotgun (WGS) entry which is preliminary data.</text>
</comment>
<sequence>MGSNDCSAQDYLHLSEVQVGVPMYNDDNNINYPVGISNQNSNSVPPKTFEFYLPLPDDTIFRVTYTQLHSLDTAELLNKGVDISHIPNSQFSYHLYVQSLIRQQFYQRVQQRVYQPQQKSQIYANSQVDMIPPNSQVYSNNNIYNNPSDEAISENAGYNYINYTTNYQTHNDF</sequence>
<evidence type="ECO:0000313" key="2">
    <source>
        <dbReference type="Proteomes" id="UP000022910"/>
    </source>
</evidence>
<dbReference type="Proteomes" id="UP000022910">
    <property type="component" value="Unassembled WGS sequence"/>
</dbReference>
<keyword evidence="2" id="KW-1185">Reference proteome</keyword>
<dbReference type="OrthoDB" id="2376365at2759"/>
<protein>
    <submittedName>
        <fullName evidence="1">Uncharacterized protein</fullName>
    </submittedName>
</protein>
<dbReference type="AlphaFoldDB" id="A0A015L3R6"/>
<dbReference type="EMBL" id="JEMT01012979">
    <property type="protein sequence ID" value="EXX74344.1"/>
    <property type="molecule type" value="Genomic_DNA"/>
</dbReference>
<evidence type="ECO:0000313" key="1">
    <source>
        <dbReference type="EMBL" id="EXX74344.1"/>
    </source>
</evidence>
<accession>A0A015L3R6</accession>
<proteinExistence type="predicted"/>
<dbReference type="HOGENOM" id="CLU_116854_0_0_1"/>
<organism evidence="1 2">
    <name type="scientific">Rhizophagus irregularis (strain DAOM 197198w)</name>
    <name type="common">Glomus intraradices</name>
    <dbReference type="NCBI Taxonomy" id="1432141"/>
    <lineage>
        <taxon>Eukaryota</taxon>
        <taxon>Fungi</taxon>
        <taxon>Fungi incertae sedis</taxon>
        <taxon>Mucoromycota</taxon>
        <taxon>Glomeromycotina</taxon>
        <taxon>Glomeromycetes</taxon>
        <taxon>Glomerales</taxon>
        <taxon>Glomeraceae</taxon>
        <taxon>Rhizophagus</taxon>
    </lineage>
</organism>